<feature type="non-terminal residue" evidence="1">
    <location>
        <position position="99"/>
    </location>
</feature>
<sequence>GKPTTDECLTSHLALQRSEHGAHVYSLITKKRYFEKPLPEDYDISFQHLAIDFKDRGLKHLICSPIGCVRDRVGLADFIHNLKKFQEYTEATVTIVTYN</sequence>
<accession>A0A1B6F046</accession>
<evidence type="ECO:0000313" key="1">
    <source>
        <dbReference type="EMBL" id="JAS43570.1"/>
    </source>
</evidence>
<name>A0A1B6F046_9HEMI</name>
<dbReference type="AlphaFoldDB" id="A0A1B6F046"/>
<feature type="non-terminal residue" evidence="1">
    <location>
        <position position="1"/>
    </location>
</feature>
<dbReference type="Gene3D" id="3.40.220.10">
    <property type="entry name" value="Leucine Aminopeptidase, subunit E, domain 1"/>
    <property type="match status" value="1"/>
</dbReference>
<reference evidence="1" key="1">
    <citation type="submission" date="2015-11" db="EMBL/GenBank/DDBJ databases">
        <title>De novo transcriptome assembly of four potential Pierce s Disease insect vectors from Arizona vineyards.</title>
        <authorList>
            <person name="Tassone E.E."/>
        </authorList>
    </citation>
    <scope>NUCLEOTIDE SEQUENCE</scope>
</reference>
<organism evidence="1">
    <name type="scientific">Cuerna arida</name>
    <dbReference type="NCBI Taxonomy" id="1464854"/>
    <lineage>
        <taxon>Eukaryota</taxon>
        <taxon>Metazoa</taxon>
        <taxon>Ecdysozoa</taxon>
        <taxon>Arthropoda</taxon>
        <taxon>Hexapoda</taxon>
        <taxon>Insecta</taxon>
        <taxon>Pterygota</taxon>
        <taxon>Neoptera</taxon>
        <taxon>Paraneoptera</taxon>
        <taxon>Hemiptera</taxon>
        <taxon>Auchenorrhyncha</taxon>
        <taxon>Membracoidea</taxon>
        <taxon>Cicadellidae</taxon>
        <taxon>Cicadellinae</taxon>
        <taxon>Proconiini</taxon>
        <taxon>Cuerna</taxon>
    </lineage>
</organism>
<evidence type="ECO:0008006" key="2">
    <source>
        <dbReference type="Google" id="ProtNLM"/>
    </source>
</evidence>
<proteinExistence type="predicted"/>
<protein>
    <recommendedName>
        <fullName evidence="2">Macro domain-containing protein</fullName>
    </recommendedName>
</protein>
<dbReference type="InterPro" id="IPR043472">
    <property type="entry name" value="Macro_dom-like"/>
</dbReference>
<gene>
    <name evidence="1" type="ORF">g.44290</name>
</gene>
<dbReference type="EMBL" id="GECZ01026199">
    <property type="protein sequence ID" value="JAS43570.1"/>
    <property type="molecule type" value="Transcribed_RNA"/>
</dbReference>